<sequence>MGDGLKSPEESTALKVAIHQRQYFVCNSASIPFIVRCQYKIPGIYKARGKIEDSRQCYWNTSVPTFFFQFAQCFSLDARLFSPQFSNEPVSRSRRITKKKAVKLAPFKFPFSRTSKSRCNDEKDKDKELGSKMEKDKRREKEGVKEGDAEQQDGGKEKAREDEEDNAKGQSIQQPMSQLQLTTETESNLKSPIFDSNSPMVRNEQAIRSSPPPSYEHVIEQTRLEHAAEAQKYEGGKNTGNDASGEDNRTKAPKILHKSSKELYRAVAKQCGITCKMSDHCRCLDCQSCYFDCEYDKNENQKTDGGLGAGTPMFISEVMQGSACVLVNVSHVVNACVKCHVGHQHFTDFACRNSLVALSQISKNSLHIAAVLCLQRYFLIFFLSDWKIFWHILSS</sequence>
<organism evidence="3 4">
    <name type="scientific">Frieseomelitta varia</name>
    <dbReference type="NCBI Taxonomy" id="561572"/>
    <lineage>
        <taxon>Eukaryota</taxon>
        <taxon>Metazoa</taxon>
        <taxon>Ecdysozoa</taxon>
        <taxon>Arthropoda</taxon>
        <taxon>Hexapoda</taxon>
        <taxon>Insecta</taxon>
        <taxon>Pterygota</taxon>
        <taxon>Neoptera</taxon>
        <taxon>Endopterygota</taxon>
        <taxon>Hymenoptera</taxon>
        <taxon>Apocrita</taxon>
        <taxon>Aculeata</taxon>
        <taxon>Apoidea</taxon>
        <taxon>Anthophila</taxon>
        <taxon>Apidae</taxon>
        <taxon>Frieseomelitta</taxon>
    </lineage>
</organism>
<accession>A0A833S8T3</accession>
<dbReference type="AlphaFoldDB" id="A0A833S8T3"/>
<feature type="region of interest" description="Disordered" evidence="1">
    <location>
        <begin position="114"/>
        <end position="215"/>
    </location>
</feature>
<evidence type="ECO:0000313" key="3">
    <source>
        <dbReference type="EMBL" id="KAF3428016.1"/>
    </source>
</evidence>
<feature type="compositionally biased region" description="Basic and acidic residues" evidence="1">
    <location>
        <begin position="118"/>
        <end position="161"/>
    </location>
</feature>
<feature type="region of interest" description="Disordered" evidence="1">
    <location>
        <begin position="232"/>
        <end position="252"/>
    </location>
</feature>
<proteinExistence type="predicted"/>
<gene>
    <name evidence="3" type="ORF">E2986_10700</name>
</gene>
<comment type="caution">
    <text evidence="3">The sequence shown here is derived from an EMBL/GenBank/DDBJ whole genome shotgun (WGS) entry which is preliminary data.</text>
</comment>
<dbReference type="InterPro" id="IPR032061">
    <property type="entry name" value="DUF4802"/>
</dbReference>
<evidence type="ECO:0000259" key="2">
    <source>
        <dbReference type="Pfam" id="PF16060"/>
    </source>
</evidence>
<evidence type="ECO:0000313" key="4">
    <source>
        <dbReference type="Proteomes" id="UP000655588"/>
    </source>
</evidence>
<keyword evidence="4" id="KW-1185">Reference proteome</keyword>
<dbReference type="EMBL" id="WNWW01000236">
    <property type="protein sequence ID" value="KAF3428016.1"/>
    <property type="molecule type" value="Genomic_DNA"/>
</dbReference>
<feature type="compositionally biased region" description="Polar residues" evidence="1">
    <location>
        <begin position="168"/>
        <end position="200"/>
    </location>
</feature>
<dbReference type="Proteomes" id="UP000655588">
    <property type="component" value="Unassembled WGS sequence"/>
</dbReference>
<reference evidence="3" key="1">
    <citation type="submission" date="2019-11" db="EMBL/GenBank/DDBJ databases">
        <title>The nuclear and mitochondrial genomes of Frieseomelitta varia - a highly eusocial stingless bee (Meliponini) with a permanently sterile worker caste.</title>
        <authorList>
            <person name="Freitas F.C.P."/>
            <person name="Lourenco A.P."/>
            <person name="Nunes F.M.F."/>
            <person name="Paschoal A.R."/>
            <person name="Abreu F.C.P."/>
            <person name="Barbin F.O."/>
            <person name="Bataglia L."/>
            <person name="Cardoso-Junior C.A.M."/>
            <person name="Cervoni M.S."/>
            <person name="Silva S.R."/>
            <person name="Dalarmi F."/>
            <person name="Del Lama M.A."/>
            <person name="Depintor T.S."/>
            <person name="Ferreira K.M."/>
            <person name="Goria P.S."/>
            <person name="Jaskot M.C."/>
            <person name="Lago D.C."/>
            <person name="Luna-Lucena D."/>
            <person name="Moda L.M."/>
            <person name="Nascimento L."/>
            <person name="Pedrino M."/>
            <person name="Rabico F.O."/>
            <person name="Sanches F.C."/>
            <person name="Santos D.E."/>
            <person name="Santos C.G."/>
            <person name="Vieira J."/>
            <person name="Lopes T.F."/>
            <person name="Barchuk A.R."/>
            <person name="Hartfelder K."/>
            <person name="Simoes Z.L.P."/>
            <person name="Bitondi M.M.G."/>
            <person name="Pinheiro D.G."/>
        </authorList>
    </citation>
    <scope>NUCLEOTIDE SEQUENCE</scope>
    <source>
        <strain evidence="3">USP_RPSP 00005682</strain>
        <tissue evidence="3">Whole individual</tissue>
    </source>
</reference>
<feature type="domain" description="DUF4802" evidence="2">
    <location>
        <begin position="258"/>
        <end position="322"/>
    </location>
</feature>
<name>A0A833S8T3_9HYME</name>
<protein>
    <recommendedName>
        <fullName evidence="2">DUF4802 domain-containing protein</fullName>
    </recommendedName>
</protein>
<dbReference type="Pfam" id="PF16060">
    <property type="entry name" value="DUF4802"/>
    <property type="match status" value="1"/>
</dbReference>
<evidence type="ECO:0000256" key="1">
    <source>
        <dbReference type="SAM" id="MobiDB-lite"/>
    </source>
</evidence>